<proteinExistence type="predicted"/>
<feature type="domain" description="Retroviral polymerase SH3-like" evidence="2">
    <location>
        <begin position="45"/>
        <end position="100"/>
    </location>
</feature>
<name>A0A2P4YD49_9STRA</name>
<sequence length="654" mass="74975">MAAKWWPEALKYMTAKPTARLKGKCPYEVLFGTKPTTIGLQIWGSTCYAHIPKIKRANQKLSERVIECKLLGLSDSYKGYRLLDIKENRYLIARDVKFGTTYTEGLISRDREIDVSGPKTRPRVANEHENSVGSTETVGDVEQRVFVPPIPGRCRKRRPNSRLRDYVVSINAVTISTIVIPILRSMKEARKRPHARQWENTLQIEYQALVANNTWDIVSLFKGRKILGCHWVFDVKYNPDGTVERLKARELHVHQMDVSTAFLNGSLFEDIYVKYNPDGTVERLKARELHVHQMDVSTAFLNGSLFEDIYMQQPHGFRHDDASSVCKLKKILYGLKQAPRTRYALLNKFLVSIGFCQCKTEYCSYRQKREYDIDAKGESPIGFKIYDERLGDIHYLLKMEIKRDRTNKILSMSQHKYIMDLLQKFEMTECSSEPTPQAKSVVLEKEERLTPEQISAQPFDYRGLVGSLMYLVRGTRPDIANAVSELSKFLSCYNKSHYKAAQRVLKYLKGTSTYGLIFDGKSKEVIYELYTDAGFTSANENRKSVTGYVSIMADACITWKSSRQSTVSLHTAQAELIRASEGIKESEWLWILLEEVGFKQTQPIRIHDKGRIVVSYCNTNDMIADALTKALPQTQFEKLRSLMGVKDLSLPLPQ</sequence>
<feature type="domain" description="Reverse transcriptase Ty1/copia-type" evidence="1">
    <location>
        <begin position="288"/>
        <end position="365"/>
    </location>
</feature>
<comment type="caution">
    <text evidence="3">The sequence shown here is derived from an EMBL/GenBank/DDBJ whole genome shotgun (WGS) entry which is preliminary data.</text>
</comment>
<dbReference type="PANTHER" id="PTHR11439:SF440">
    <property type="entry name" value="INTEGRASE CATALYTIC DOMAIN-CONTAINING PROTEIN"/>
    <property type="match status" value="1"/>
</dbReference>
<evidence type="ECO:0000313" key="4">
    <source>
        <dbReference type="Proteomes" id="UP000237271"/>
    </source>
</evidence>
<dbReference type="Pfam" id="PF25597">
    <property type="entry name" value="SH3_retrovirus"/>
    <property type="match status" value="1"/>
</dbReference>
<reference evidence="3 4" key="1">
    <citation type="journal article" date="2017" name="Genome Biol. Evol.">
        <title>Phytophthora megakarya and P. palmivora, closely related causal agents of cacao black pod rot, underwent increases in genome sizes and gene numbers by different mechanisms.</title>
        <authorList>
            <person name="Ali S.S."/>
            <person name="Shao J."/>
            <person name="Lary D.J."/>
            <person name="Kronmiller B."/>
            <person name="Shen D."/>
            <person name="Strem M.D."/>
            <person name="Amoako-Attah I."/>
            <person name="Akrofi A.Y."/>
            <person name="Begoude B.A."/>
            <person name="Ten Hoopen G.M."/>
            <person name="Coulibaly K."/>
            <person name="Kebe B.I."/>
            <person name="Melnick R.L."/>
            <person name="Guiltinan M.J."/>
            <person name="Tyler B.M."/>
            <person name="Meinhardt L.W."/>
            <person name="Bailey B.A."/>
        </authorList>
    </citation>
    <scope>NUCLEOTIDE SEQUENCE [LARGE SCALE GENOMIC DNA]</scope>
    <source>
        <strain evidence="4">sbr112.9</strain>
    </source>
</reference>
<dbReference type="InterPro" id="IPR057670">
    <property type="entry name" value="SH3_retrovirus"/>
</dbReference>
<dbReference type="CDD" id="cd09272">
    <property type="entry name" value="RNase_HI_RT_Ty1"/>
    <property type="match status" value="1"/>
</dbReference>
<dbReference type="InterPro" id="IPR013103">
    <property type="entry name" value="RVT_2"/>
</dbReference>
<keyword evidence="4" id="KW-1185">Reference proteome</keyword>
<gene>
    <name evidence="3" type="ORF">PHPALM_7128</name>
</gene>
<evidence type="ECO:0000259" key="1">
    <source>
        <dbReference type="Pfam" id="PF07727"/>
    </source>
</evidence>
<accession>A0A2P4YD49</accession>
<evidence type="ECO:0000259" key="2">
    <source>
        <dbReference type="Pfam" id="PF25597"/>
    </source>
</evidence>
<protein>
    <submittedName>
        <fullName evidence="3">Uncharacterized protein</fullName>
    </submittedName>
</protein>
<dbReference type="EMBL" id="NCKW01003672">
    <property type="protein sequence ID" value="POM75733.1"/>
    <property type="molecule type" value="Genomic_DNA"/>
</dbReference>
<dbReference type="AlphaFoldDB" id="A0A2P4YD49"/>
<organism evidence="3 4">
    <name type="scientific">Phytophthora palmivora</name>
    <dbReference type="NCBI Taxonomy" id="4796"/>
    <lineage>
        <taxon>Eukaryota</taxon>
        <taxon>Sar</taxon>
        <taxon>Stramenopiles</taxon>
        <taxon>Oomycota</taxon>
        <taxon>Peronosporomycetes</taxon>
        <taxon>Peronosporales</taxon>
        <taxon>Peronosporaceae</taxon>
        <taxon>Phytophthora</taxon>
    </lineage>
</organism>
<dbReference type="OrthoDB" id="413361at2759"/>
<dbReference type="Proteomes" id="UP000237271">
    <property type="component" value="Unassembled WGS sequence"/>
</dbReference>
<dbReference type="Pfam" id="PF07727">
    <property type="entry name" value="RVT_2"/>
    <property type="match status" value="1"/>
</dbReference>
<evidence type="ECO:0000313" key="3">
    <source>
        <dbReference type="EMBL" id="POM75733.1"/>
    </source>
</evidence>
<dbReference type="PANTHER" id="PTHR11439">
    <property type="entry name" value="GAG-POL-RELATED RETROTRANSPOSON"/>
    <property type="match status" value="1"/>
</dbReference>